<evidence type="ECO:0000256" key="6">
    <source>
        <dbReference type="ARBA" id="ARBA00022840"/>
    </source>
</evidence>
<keyword evidence="1" id="KW-0813">Transport</keyword>
<keyword evidence="8" id="KW-1133">Transmembrane helix</keyword>
<protein>
    <submittedName>
        <fullName evidence="12">Potassium-transporting ATPase subunit C</fullName>
    </submittedName>
</protein>
<evidence type="ECO:0000256" key="8">
    <source>
        <dbReference type="ARBA" id="ARBA00022989"/>
    </source>
</evidence>
<reference evidence="12 13" key="1">
    <citation type="submission" date="2020-06" db="EMBL/GenBank/DDBJ databases">
        <title>Description of novel acetic acid bacteria.</title>
        <authorList>
            <person name="Sombolestani A."/>
        </authorList>
    </citation>
    <scope>NUCLEOTIDE SEQUENCE [LARGE SCALE GENOMIC DNA]</scope>
    <source>
        <strain evidence="12 13">LMG 26838</strain>
    </source>
</reference>
<evidence type="ECO:0000256" key="1">
    <source>
        <dbReference type="ARBA" id="ARBA00022448"/>
    </source>
</evidence>
<dbReference type="PANTHER" id="PTHR30042">
    <property type="entry name" value="POTASSIUM-TRANSPORTING ATPASE C CHAIN"/>
    <property type="match status" value="1"/>
</dbReference>
<evidence type="ECO:0000313" key="13">
    <source>
        <dbReference type="Proteomes" id="UP000565205"/>
    </source>
</evidence>
<dbReference type="RefSeq" id="WP_176624391.1">
    <property type="nucleotide sequence ID" value="NZ_JABXXQ010000195.1"/>
</dbReference>
<dbReference type="EMBL" id="JABXXQ010000195">
    <property type="protein sequence ID" value="NVN30669.1"/>
    <property type="molecule type" value="Genomic_DNA"/>
</dbReference>
<evidence type="ECO:0000256" key="5">
    <source>
        <dbReference type="ARBA" id="ARBA00022741"/>
    </source>
</evidence>
<feature type="compositionally biased region" description="Polar residues" evidence="11">
    <location>
        <begin position="73"/>
        <end position="92"/>
    </location>
</feature>
<evidence type="ECO:0000256" key="10">
    <source>
        <dbReference type="ARBA" id="ARBA00023136"/>
    </source>
</evidence>
<sequence>MTVLAQIRPALTLVGVSTLALGFVLPLGFVGAAGLIAPSQAQGSLIERDGHVIGSALIGQTFARPDYFHPRPSATSPAPYNADNSSASNLGPTSKALIDRVRTDIAGRHEVPADALTTSGSGLDPDISPANARDQVARVAAARHL</sequence>
<evidence type="ECO:0000256" key="4">
    <source>
        <dbReference type="ARBA" id="ARBA00022692"/>
    </source>
</evidence>
<name>A0A850NQQ4_9PROT</name>
<keyword evidence="10" id="KW-0472">Membrane</keyword>
<comment type="caution">
    <text evidence="12">The sequence shown here is derived from an EMBL/GenBank/DDBJ whole genome shotgun (WGS) entry which is preliminary data.</text>
</comment>
<keyword evidence="7" id="KW-0630">Potassium</keyword>
<organism evidence="12 13">
    <name type="scientific">Endobacter medicaginis</name>
    <dbReference type="NCBI Taxonomy" id="1181271"/>
    <lineage>
        <taxon>Bacteria</taxon>
        <taxon>Pseudomonadati</taxon>
        <taxon>Pseudomonadota</taxon>
        <taxon>Alphaproteobacteria</taxon>
        <taxon>Acetobacterales</taxon>
        <taxon>Acetobacteraceae</taxon>
        <taxon>Endobacter</taxon>
    </lineage>
</organism>
<proteinExistence type="predicted"/>
<dbReference type="GO" id="GO:0008556">
    <property type="term" value="F:P-type potassium transmembrane transporter activity"/>
    <property type="evidence" value="ECO:0007669"/>
    <property type="project" value="InterPro"/>
</dbReference>
<dbReference type="InterPro" id="IPR003820">
    <property type="entry name" value="KdpC"/>
</dbReference>
<keyword evidence="3" id="KW-0633">Potassium transport</keyword>
<evidence type="ECO:0000256" key="9">
    <source>
        <dbReference type="ARBA" id="ARBA00023065"/>
    </source>
</evidence>
<evidence type="ECO:0000256" key="2">
    <source>
        <dbReference type="ARBA" id="ARBA00022475"/>
    </source>
</evidence>
<gene>
    <name evidence="12" type="ORF">HUK83_10050</name>
</gene>
<dbReference type="Pfam" id="PF02669">
    <property type="entry name" value="KdpC"/>
    <property type="match status" value="1"/>
</dbReference>
<keyword evidence="4" id="KW-0812">Transmembrane</keyword>
<evidence type="ECO:0000256" key="3">
    <source>
        <dbReference type="ARBA" id="ARBA00022538"/>
    </source>
</evidence>
<dbReference type="AlphaFoldDB" id="A0A850NQQ4"/>
<dbReference type="PANTHER" id="PTHR30042:SF2">
    <property type="entry name" value="POTASSIUM-TRANSPORTING ATPASE KDPC SUBUNIT"/>
    <property type="match status" value="1"/>
</dbReference>
<evidence type="ECO:0000256" key="7">
    <source>
        <dbReference type="ARBA" id="ARBA00022958"/>
    </source>
</evidence>
<keyword evidence="6" id="KW-0067">ATP-binding</keyword>
<keyword evidence="5" id="KW-0547">Nucleotide-binding</keyword>
<dbReference type="Proteomes" id="UP000565205">
    <property type="component" value="Unassembled WGS sequence"/>
</dbReference>
<dbReference type="GO" id="GO:0016020">
    <property type="term" value="C:membrane"/>
    <property type="evidence" value="ECO:0007669"/>
    <property type="project" value="InterPro"/>
</dbReference>
<feature type="region of interest" description="Disordered" evidence="11">
    <location>
        <begin position="68"/>
        <end position="93"/>
    </location>
</feature>
<keyword evidence="2" id="KW-1003">Cell membrane</keyword>
<evidence type="ECO:0000313" key="12">
    <source>
        <dbReference type="EMBL" id="NVN30669.1"/>
    </source>
</evidence>
<evidence type="ECO:0000256" key="11">
    <source>
        <dbReference type="SAM" id="MobiDB-lite"/>
    </source>
</evidence>
<feature type="non-terminal residue" evidence="12">
    <location>
        <position position="145"/>
    </location>
</feature>
<keyword evidence="9" id="KW-0406">Ion transport</keyword>
<dbReference type="GO" id="GO:0005524">
    <property type="term" value="F:ATP binding"/>
    <property type="evidence" value="ECO:0007669"/>
    <property type="project" value="UniProtKB-KW"/>
</dbReference>
<accession>A0A850NQQ4</accession>